<dbReference type="EMBL" id="GGEC01089199">
    <property type="protein sequence ID" value="MBX69683.1"/>
    <property type="molecule type" value="Transcribed_RNA"/>
</dbReference>
<protein>
    <submittedName>
        <fullName evidence="1">Uncharacterized protein</fullName>
    </submittedName>
</protein>
<sequence>MMTYADDLCWCFFGKPLVTTAPYVICRVLIDIPQSST</sequence>
<evidence type="ECO:0000313" key="1">
    <source>
        <dbReference type="EMBL" id="MBX69683.1"/>
    </source>
</evidence>
<name>A0A2P2QRT2_RHIMU</name>
<accession>A0A2P2QRT2</accession>
<organism evidence="1">
    <name type="scientific">Rhizophora mucronata</name>
    <name type="common">Asiatic mangrove</name>
    <dbReference type="NCBI Taxonomy" id="61149"/>
    <lineage>
        <taxon>Eukaryota</taxon>
        <taxon>Viridiplantae</taxon>
        <taxon>Streptophyta</taxon>
        <taxon>Embryophyta</taxon>
        <taxon>Tracheophyta</taxon>
        <taxon>Spermatophyta</taxon>
        <taxon>Magnoliopsida</taxon>
        <taxon>eudicotyledons</taxon>
        <taxon>Gunneridae</taxon>
        <taxon>Pentapetalae</taxon>
        <taxon>rosids</taxon>
        <taxon>fabids</taxon>
        <taxon>Malpighiales</taxon>
        <taxon>Rhizophoraceae</taxon>
        <taxon>Rhizophora</taxon>
    </lineage>
</organism>
<dbReference type="AlphaFoldDB" id="A0A2P2QRT2"/>
<reference evidence="1" key="1">
    <citation type="submission" date="2018-02" db="EMBL/GenBank/DDBJ databases">
        <title>Rhizophora mucronata_Transcriptome.</title>
        <authorList>
            <person name="Meera S.P."/>
            <person name="Sreeshan A."/>
            <person name="Augustine A."/>
        </authorList>
    </citation>
    <scope>NUCLEOTIDE SEQUENCE</scope>
    <source>
        <tissue evidence="1">Leaf</tissue>
    </source>
</reference>
<proteinExistence type="predicted"/>